<keyword evidence="2" id="KW-1185">Reference proteome</keyword>
<evidence type="ECO:0000313" key="2">
    <source>
        <dbReference type="Proteomes" id="UP000830375"/>
    </source>
</evidence>
<gene>
    <name evidence="1" type="ORF">H4Q32_009651</name>
</gene>
<comment type="caution">
    <text evidence="1">The sequence shown here is derived from an EMBL/GenBank/DDBJ whole genome shotgun (WGS) entry which is preliminary data.</text>
</comment>
<protein>
    <submittedName>
        <fullName evidence="1">Inositol polyphosphate-5-phosphatase A</fullName>
    </submittedName>
</protein>
<dbReference type="PANTHER" id="PTHR12997:SF10">
    <property type="entry name" value="INOSITOL-POLYPHOSPHATE 5-PHOSPHATASE"/>
    <property type="match status" value="1"/>
</dbReference>
<name>A0ABQ8M5I5_LABRO</name>
<organism evidence="1 2">
    <name type="scientific">Labeo rohita</name>
    <name type="common">Indian major carp</name>
    <name type="synonym">Cyprinus rohita</name>
    <dbReference type="NCBI Taxonomy" id="84645"/>
    <lineage>
        <taxon>Eukaryota</taxon>
        <taxon>Metazoa</taxon>
        <taxon>Chordata</taxon>
        <taxon>Craniata</taxon>
        <taxon>Vertebrata</taxon>
        <taxon>Euteleostomi</taxon>
        <taxon>Actinopterygii</taxon>
        <taxon>Neopterygii</taxon>
        <taxon>Teleostei</taxon>
        <taxon>Ostariophysi</taxon>
        <taxon>Cypriniformes</taxon>
        <taxon>Cyprinidae</taxon>
        <taxon>Labeoninae</taxon>
        <taxon>Labeonini</taxon>
        <taxon>Labeo</taxon>
    </lineage>
</organism>
<sequence length="95" mass="11105">MHIYRPEDDSNLKKTPFCVSLLSDFSLFVFQALGCCYFIHESLKNIQQFDFKAKKFRKVVGKEVHSDSLPSTATLEKEKFPQDYFPEVRLLLHTS</sequence>
<reference evidence="1 2" key="1">
    <citation type="submission" date="2022-01" db="EMBL/GenBank/DDBJ databases">
        <title>A high-quality chromosome-level genome assembly of rohu carp, Labeo rohita.</title>
        <authorList>
            <person name="Arick M.A. II"/>
            <person name="Hsu C.-Y."/>
            <person name="Magbanua Z."/>
            <person name="Pechanova O."/>
            <person name="Grover C."/>
            <person name="Miller E."/>
            <person name="Thrash A."/>
            <person name="Ezzel L."/>
            <person name="Alam S."/>
            <person name="Benzie J."/>
            <person name="Hamilton M."/>
            <person name="Karsi A."/>
            <person name="Lawrence M.L."/>
            <person name="Peterson D.G."/>
        </authorList>
    </citation>
    <scope>NUCLEOTIDE SEQUENCE [LARGE SCALE GENOMIC DNA]</scope>
    <source>
        <strain evidence="2">BAU-BD-2019</strain>
        <tissue evidence="1">Blood</tissue>
    </source>
</reference>
<dbReference type="InterPro" id="IPR039737">
    <property type="entry name" value="INPP5A"/>
</dbReference>
<dbReference type="Proteomes" id="UP000830375">
    <property type="component" value="Unassembled WGS sequence"/>
</dbReference>
<dbReference type="EMBL" id="JACTAM010000013">
    <property type="protein sequence ID" value="KAI2658163.1"/>
    <property type="molecule type" value="Genomic_DNA"/>
</dbReference>
<evidence type="ECO:0000313" key="1">
    <source>
        <dbReference type="EMBL" id="KAI2658163.1"/>
    </source>
</evidence>
<accession>A0ABQ8M5I5</accession>
<dbReference type="PANTHER" id="PTHR12997">
    <property type="entry name" value="TYPE I INOSITOL-1,4,5-TRISPHOSPHATE 5-PHOSPHATASE"/>
    <property type="match status" value="1"/>
</dbReference>
<proteinExistence type="predicted"/>